<keyword evidence="3" id="KW-1185">Reference proteome</keyword>
<organism evidence="2 3">
    <name type="scientific">Symbiodinium pilosum</name>
    <name type="common">Dinoflagellate</name>
    <dbReference type="NCBI Taxonomy" id="2952"/>
    <lineage>
        <taxon>Eukaryota</taxon>
        <taxon>Sar</taxon>
        <taxon>Alveolata</taxon>
        <taxon>Dinophyceae</taxon>
        <taxon>Suessiales</taxon>
        <taxon>Symbiodiniaceae</taxon>
        <taxon>Symbiodinium</taxon>
    </lineage>
</organism>
<sequence length="151" mass="16981">MLFYVMQGFSTRKPEVMLGKGHGRGRQFHVLPADRTIWIGGLLPGSLTNNKKLQGPRPTRRRWVHGVPGVEPHGEASHVSALQKEIVELREELAKAESEKDRQVALRDQEILELKRQLQALRADGKQKEGGKEGCLSLAEHKASQLHQAER</sequence>
<gene>
    <name evidence="2" type="ORF">SPIL2461_LOCUS19031</name>
</gene>
<reference evidence="2" key="1">
    <citation type="submission" date="2021-02" db="EMBL/GenBank/DDBJ databases">
        <authorList>
            <person name="Dougan E. K."/>
            <person name="Rhodes N."/>
            <person name="Thang M."/>
            <person name="Chan C."/>
        </authorList>
    </citation>
    <scope>NUCLEOTIDE SEQUENCE</scope>
</reference>
<dbReference type="Proteomes" id="UP000649617">
    <property type="component" value="Unassembled WGS sequence"/>
</dbReference>
<dbReference type="AlphaFoldDB" id="A0A812WKY9"/>
<name>A0A812WKY9_SYMPI</name>
<protein>
    <submittedName>
        <fullName evidence="2">Uncharacterized protein</fullName>
    </submittedName>
</protein>
<proteinExistence type="predicted"/>
<evidence type="ECO:0000313" key="2">
    <source>
        <dbReference type="EMBL" id="CAE7682607.1"/>
    </source>
</evidence>
<dbReference type="EMBL" id="CAJNIZ010044235">
    <property type="protein sequence ID" value="CAE7682607.1"/>
    <property type="molecule type" value="Genomic_DNA"/>
</dbReference>
<feature type="compositionally biased region" description="Basic and acidic residues" evidence="1">
    <location>
        <begin position="139"/>
        <end position="151"/>
    </location>
</feature>
<evidence type="ECO:0000313" key="3">
    <source>
        <dbReference type="Proteomes" id="UP000649617"/>
    </source>
</evidence>
<feature type="non-terminal residue" evidence="2">
    <location>
        <position position="1"/>
    </location>
</feature>
<comment type="caution">
    <text evidence="2">The sequence shown here is derived from an EMBL/GenBank/DDBJ whole genome shotgun (WGS) entry which is preliminary data.</text>
</comment>
<feature type="region of interest" description="Disordered" evidence="1">
    <location>
        <begin position="122"/>
        <end position="151"/>
    </location>
</feature>
<accession>A0A812WKY9</accession>
<feature type="compositionally biased region" description="Basic and acidic residues" evidence="1">
    <location>
        <begin position="123"/>
        <end position="132"/>
    </location>
</feature>
<evidence type="ECO:0000256" key="1">
    <source>
        <dbReference type="SAM" id="MobiDB-lite"/>
    </source>
</evidence>